<dbReference type="Gene3D" id="2.60.40.2380">
    <property type="match status" value="1"/>
</dbReference>
<dbReference type="InterPro" id="IPR011622">
    <property type="entry name" value="7TMR_DISM_rcpt_extracell_dom2"/>
</dbReference>
<evidence type="ECO:0000256" key="1">
    <source>
        <dbReference type="SAM" id="SignalP"/>
    </source>
</evidence>
<dbReference type="RefSeq" id="WP_090205647.1">
    <property type="nucleotide sequence ID" value="NZ_FOFO01000010.1"/>
</dbReference>
<protein>
    <submittedName>
        <fullName evidence="3">7TMR-DISM extracellular 2</fullName>
    </submittedName>
</protein>
<feature type="domain" description="7TM-DISM receptor extracellular" evidence="2">
    <location>
        <begin position="42"/>
        <end position="175"/>
    </location>
</feature>
<dbReference type="OrthoDB" id="8807260at2"/>
<dbReference type="STRING" id="867345.SAMN05421693_11070"/>
<proteinExistence type="predicted"/>
<dbReference type="AlphaFoldDB" id="A0A1H9BSA5"/>
<accession>A0A1H9BSA5</accession>
<dbReference type="Pfam" id="PF07696">
    <property type="entry name" value="7TMR-DISMED2"/>
    <property type="match status" value="1"/>
</dbReference>
<dbReference type="EMBL" id="FOFO01000010">
    <property type="protein sequence ID" value="SEP91775.1"/>
    <property type="molecule type" value="Genomic_DNA"/>
</dbReference>
<evidence type="ECO:0000259" key="2">
    <source>
        <dbReference type="Pfam" id="PF07696"/>
    </source>
</evidence>
<keyword evidence="1" id="KW-0732">Signal</keyword>
<keyword evidence="4" id="KW-1185">Reference proteome</keyword>
<evidence type="ECO:0000313" key="3">
    <source>
        <dbReference type="EMBL" id="SEP91775.1"/>
    </source>
</evidence>
<sequence length="206" mass="23416">MDDPIKRVSLPNCCCLVAKTALLLLCLLSCSLQAATPWAIHDLAVLTDVQGIETIASVTDPLRATEFTPKPQGFSAGYNRNVYWLRFTLHPPPQDIYGQREALLVIYPPFLDDLQLYIPHPDHPDGFERRYSGDHLPFTAREYPYRSFIHHLVFEHDEPITAYLRLQTTSSAWVVIDVLSMADFTQRIAGETLLFGFFLACCWPGF</sequence>
<feature type="chain" id="PRO_5011605680" evidence="1">
    <location>
        <begin position="35"/>
        <end position="206"/>
    </location>
</feature>
<dbReference type="Proteomes" id="UP000199496">
    <property type="component" value="Unassembled WGS sequence"/>
</dbReference>
<feature type="signal peptide" evidence="1">
    <location>
        <begin position="1"/>
        <end position="34"/>
    </location>
</feature>
<name>A0A1H9BSA5_9GAMM</name>
<evidence type="ECO:0000313" key="4">
    <source>
        <dbReference type="Proteomes" id="UP000199496"/>
    </source>
</evidence>
<reference evidence="3 4" key="1">
    <citation type="submission" date="2016-10" db="EMBL/GenBank/DDBJ databases">
        <authorList>
            <person name="de Groot N.N."/>
        </authorList>
    </citation>
    <scope>NUCLEOTIDE SEQUENCE [LARGE SCALE GENOMIC DNA]</scope>
    <source>
        <strain evidence="3 4">B7-7</strain>
    </source>
</reference>
<gene>
    <name evidence="3" type="ORF">SAMN05421693_11070</name>
</gene>
<organism evidence="3 4">
    <name type="scientific">Ectothiorhodospira magna</name>
    <dbReference type="NCBI Taxonomy" id="867345"/>
    <lineage>
        <taxon>Bacteria</taxon>
        <taxon>Pseudomonadati</taxon>
        <taxon>Pseudomonadota</taxon>
        <taxon>Gammaproteobacteria</taxon>
        <taxon>Chromatiales</taxon>
        <taxon>Ectothiorhodospiraceae</taxon>
        <taxon>Ectothiorhodospira</taxon>
    </lineage>
</organism>